<gene>
    <name evidence="9" type="ORF">EF834_04895</name>
</gene>
<evidence type="ECO:0000256" key="4">
    <source>
        <dbReference type="ARBA" id="ARBA00022840"/>
    </source>
</evidence>
<name>A0A438B0E5_9NOCA</name>
<evidence type="ECO:0000256" key="3">
    <source>
        <dbReference type="ARBA" id="ARBA00022741"/>
    </source>
</evidence>
<dbReference type="OrthoDB" id="4451554at2"/>
<dbReference type="EC" id="2.7.1.176" evidence="2"/>
<keyword evidence="3" id="KW-0547">Nucleotide-binding</keyword>
<dbReference type="GO" id="GO:0016301">
    <property type="term" value="F:kinase activity"/>
    <property type="evidence" value="ECO:0007669"/>
    <property type="project" value="InterPro"/>
</dbReference>
<evidence type="ECO:0000256" key="2">
    <source>
        <dbReference type="ARBA" id="ARBA00011963"/>
    </source>
</evidence>
<sequence>MTTPEEIESRQELLAALSEPGGPLQADSPHATIRNPRYYQKDQKVGGAAVPLPERRALHLEIRAAWRAEYPNVRTEQSSVLLAGPPGAGKSSIIRNSIFADRDPSHWRLLDADVFKDALLSAEVEAGTWQEMLPPEYRTVPPEKPLFHPNELSALVRHESTDLFEQVFYEAIDNGDNLILDGTLAWKEWAVDLVSGLNESGYRIQIVDVEAPQDVAVERIVSRWRKGYLEAMATSGQDIPMGGRWIPRSAVDRLFTETRESDNLPLCGSHRPRDRCPGTSSGGSAACVRGRSCRGSDSARVHAVA</sequence>
<keyword evidence="4" id="KW-0067">ATP-binding</keyword>
<dbReference type="InterPro" id="IPR027417">
    <property type="entry name" value="P-loop_NTPase"/>
</dbReference>
<feature type="region of interest" description="Disordered" evidence="7">
    <location>
        <begin position="269"/>
        <end position="288"/>
    </location>
</feature>
<organism evidence="9 10">
    <name type="scientific">Rhodococcus spongiicola</name>
    <dbReference type="NCBI Taxonomy" id="2487352"/>
    <lineage>
        <taxon>Bacteria</taxon>
        <taxon>Bacillati</taxon>
        <taxon>Actinomycetota</taxon>
        <taxon>Actinomycetes</taxon>
        <taxon>Mycobacteriales</taxon>
        <taxon>Nocardiaceae</taxon>
        <taxon>Rhodococcus</taxon>
    </lineage>
</organism>
<accession>A0A438B0E5</accession>
<dbReference type="EMBL" id="RKLN01000002">
    <property type="protein sequence ID" value="RVW04424.1"/>
    <property type="molecule type" value="Genomic_DNA"/>
</dbReference>
<protein>
    <recommendedName>
        <fullName evidence="5">UDP-N-acetylglucosamine kinase</fullName>
        <ecNumber evidence="2">2.7.1.176</ecNumber>
    </recommendedName>
    <alternativeName>
        <fullName evidence="5">UDP-N-acetylglucosamine kinase</fullName>
    </alternativeName>
</protein>
<evidence type="ECO:0000256" key="7">
    <source>
        <dbReference type="SAM" id="MobiDB-lite"/>
    </source>
</evidence>
<dbReference type="InterPro" id="IPR010488">
    <property type="entry name" value="Zeta_toxin_domain"/>
</dbReference>
<evidence type="ECO:0000259" key="8">
    <source>
        <dbReference type="Pfam" id="PF06414"/>
    </source>
</evidence>
<evidence type="ECO:0000313" key="9">
    <source>
        <dbReference type="EMBL" id="RVW04424.1"/>
    </source>
</evidence>
<dbReference type="Pfam" id="PF06414">
    <property type="entry name" value="Zeta_toxin"/>
    <property type="match status" value="1"/>
</dbReference>
<evidence type="ECO:0000256" key="5">
    <source>
        <dbReference type="ARBA" id="ARBA00032897"/>
    </source>
</evidence>
<dbReference type="SUPFAM" id="SSF52540">
    <property type="entry name" value="P-loop containing nucleoside triphosphate hydrolases"/>
    <property type="match status" value="1"/>
</dbReference>
<comment type="catalytic activity">
    <reaction evidence="6">
        <text>UDP-N-acetyl-alpha-D-glucosamine + ATP = UDP-N-acetyl-alpha-D-glucosamine 3'-phosphate + ADP + H(+)</text>
        <dbReference type="Rhea" id="RHEA:32671"/>
        <dbReference type="ChEBI" id="CHEBI:15378"/>
        <dbReference type="ChEBI" id="CHEBI:30616"/>
        <dbReference type="ChEBI" id="CHEBI:57705"/>
        <dbReference type="ChEBI" id="CHEBI:64353"/>
        <dbReference type="ChEBI" id="CHEBI:456216"/>
        <dbReference type="EC" id="2.7.1.176"/>
    </reaction>
</comment>
<dbReference type="AlphaFoldDB" id="A0A438B0E5"/>
<feature type="domain" description="Zeta toxin" evidence="8">
    <location>
        <begin position="76"/>
        <end position="260"/>
    </location>
</feature>
<comment type="similarity">
    <text evidence="1">Belongs to the zeta toxin family.</text>
</comment>
<reference evidence="9 10" key="1">
    <citation type="submission" date="2018-11" db="EMBL/GenBank/DDBJ databases">
        <title>Rhodococcus spongicola sp. nov. and Rhodococcus xishaensis sp. nov. from marine sponges.</title>
        <authorList>
            <person name="Li L."/>
            <person name="Lin H.W."/>
        </authorList>
    </citation>
    <scope>NUCLEOTIDE SEQUENCE [LARGE SCALE GENOMIC DNA]</scope>
    <source>
        <strain evidence="9 10">LHW50502</strain>
    </source>
</reference>
<evidence type="ECO:0000256" key="1">
    <source>
        <dbReference type="ARBA" id="ARBA00009104"/>
    </source>
</evidence>
<dbReference type="Proteomes" id="UP000284333">
    <property type="component" value="Unassembled WGS sequence"/>
</dbReference>
<dbReference type="Gene3D" id="3.40.50.300">
    <property type="entry name" value="P-loop containing nucleotide triphosphate hydrolases"/>
    <property type="match status" value="1"/>
</dbReference>
<proteinExistence type="inferred from homology"/>
<evidence type="ECO:0000256" key="6">
    <source>
        <dbReference type="ARBA" id="ARBA00048178"/>
    </source>
</evidence>
<evidence type="ECO:0000313" key="10">
    <source>
        <dbReference type="Proteomes" id="UP000284333"/>
    </source>
</evidence>
<keyword evidence="10" id="KW-1185">Reference proteome</keyword>
<comment type="caution">
    <text evidence="9">The sequence shown here is derived from an EMBL/GenBank/DDBJ whole genome shotgun (WGS) entry which is preliminary data.</text>
</comment>
<dbReference type="GO" id="GO:0005524">
    <property type="term" value="F:ATP binding"/>
    <property type="evidence" value="ECO:0007669"/>
    <property type="project" value="UniProtKB-KW"/>
</dbReference>